<dbReference type="Gene3D" id="2.40.70.10">
    <property type="entry name" value="Acid Proteases"/>
    <property type="match status" value="1"/>
</dbReference>
<proteinExistence type="predicted"/>
<dbReference type="AlphaFoldDB" id="A0A0A8YL06"/>
<dbReference type="CDD" id="cd00303">
    <property type="entry name" value="retropepsin_like"/>
    <property type="match status" value="1"/>
</dbReference>
<evidence type="ECO:0000313" key="1">
    <source>
        <dbReference type="EMBL" id="JAD23142.1"/>
    </source>
</evidence>
<reference evidence="1" key="2">
    <citation type="journal article" date="2015" name="Data Brief">
        <title>Shoot transcriptome of the giant reed, Arundo donax.</title>
        <authorList>
            <person name="Barrero R.A."/>
            <person name="Guerrero F.D."/>
            <person name="Moolhuijzen P."/>
            <person name="Goolsby J.A."/>
            <person name="Tidwell J."/>
            <person name="Bellgard S.E."/>
            <person name="Bellgard M.I."/>
        </authorList>
    </citation>
    <scope>NUCLEOTIDE SEQUENCE</scope>
    <source>
        <tissue evidence="1">Shoot tissue taken approximately 20 cm above the soil surface</tissue>
    </source>
</reference>
<protein>
    <submittedName>
        <fullName evidence="1">Uncharacterized protein</fullName>
    </submittedName>
</protein>
<dbReference type="PANTHER" id="PTHR15503:SF22">
    <property type="entry name" value="TRANSPOSON TY3-I GAG POLYPROTEIN"/>
    <property type="match status" value="1"/>
</dbReference>
<reference evidence="1" key="1">
    <citation type="submission" date="2014-09" db="EMBL/GenBank/DDBJ databases">
        <authorList>
            <person name="Magalhaes I.L.F."/>
            <person name="Oliveira U."/>
            <person name="Santos F.R."/>
            <person name="Vidigal T.H.D.A."/>
            <person name="Brescovit A.D."/>
            <person name="Santos A.J."/>
        </authorList>
    </citation>
    <scope>NUCLEOTIDE SEQUENCE</scope>
    <source>
        <tissue evidence="1">Shoot tissue taken approximately 20 cm above the soil surface</tissue>
    </source>
</reference>
<dbReference type="SUPFAM" id="SSF50630">
    <property type="entry name" value="Acid proteases"/>
    <property type="match status" value="1"/>
</dbReference>
<dbReference type="EMBL" id="GBRH01274753">
    <property type="protein sequence ID" value="JAD23142.1"/>
    <property type="molecule type" value="Transcribed_RNA"/>
</dbReference>
<accession>A0A0A8YL06</accession>
<name>A0A0A8YL06_ARUDO</name>
<dbReference type="InterPro" id="IPR032567">
    <property type="entry name" value="RTL1-rel"/>
</dbReference>
<dbReference type="InterPro" id="IPR021109">
    <property type="entry name" value="Peptidase_aspartic_dom_sf"/>
</dbReference>
<organism evidence="1">
    <name type="scientific">Arundo donax</name>
    <name type="common">Giant reed</name>
    <name type="synonym">Donax arundinaceus</name>
    <dbReference type="NCBI Taxonomy" id="35708"/>
    <lineage>
        <taxon>Eukaryota</taxon>
        <taxon>Viridiplantae</taxon>
        <taxon>Streptophyta</taxon>
        <taxon>Embryophyta</taxon>
        <taxon>Tracheophyta</taxon>
        <taxon>Spermatophyta</taxon>
        <taxon>Magnoliopsida</taxon>
        <taxon>Liliopsida</taxon>
        <taxon>Poales</taxon>
        <taxon>Poaceae</taxon>
        <taxon>PACMAD clade</taxon>
        <taxon>Arundinoideae</taxon>
        <taxon>Arundineae</taxon>
        <taxon>Arundo</taxon>
    </lineage>
</organism>
<dbReference type="Pfam" id="PF08284">
    <property type="entry name" value="RVP_2"/>
    <property type="match status" value="1"/>
</dbReference>
<sequence length="245" mass="27842">MLEAHDGFCSSDDVYVSLNAISGAEHTKVIKLRSLIQNQVLLQLFDTGSSHTFLSERMLDRIQCNVVQIQPIKVKVANGQTIFCTQVVKNLSWWIQENTFTVDSLVLPLGAYDMVLGMDWLQQFRTMNCDWLEKWVEFQYQGDLIRLQGVVPPPTPQLQEISAEQLTKWCKGNEVWAFALLEPVSSHVPSEDNGMAAVIKQLLIQHEDVFQDTKTLPPSKVYDHHISLIPGSTPVNSRPYRYSPL</sequence>
<dbReference type="PANTHER" id="PTHR15503">
    <property type="entry name" value="LDOC1 RELATED"/>
    <property type="match status" value="1"/>
</dbReference>